<keyword evidence="2" id="KW-0813">Transport</keyword>
<protein>
    <submittedName>
        <fullName evidence="7">Glycine betaine ABC transporter substrate-binding protein</fullName>
    </submittedName>
</protein>
<organism evidence="7 8">
    <name type="scientific">Nocardiopsis coralli</name>
    <dbReference type="NCBI Taxonomy" id="2772213"/>
    <lineage>
        <taxon>Bacteria</taxon>
        <taxon>Bacillati</taxon>
        <taxon>Actinomycetota</taxon>
        <taxon>Actinomycetes</taxon>
        <taxon>Streptosporangiales</taxon>
        <taxon>Nocardiopsidaceae</taxon>
        <taxon>Nocardiopsis</taxon>
    </lineage>
</organism>
<comment type="subcellular location">
    <subcellularLocation>
        <location evidence="1">Cell membrane</location>
    </subcellularLocation>
</comment>
<evidence type="ECO:0000313" key="7">
    <source>
        <dbReference type="EMBL" id="MBE2998323.1"/>
    </source>
</evidence>
<evidence type="ECO:0000256" key="4">
    <source>
        <dbReference type="ARBA" id="ARBA00023136"/>
    </source>
</evidence>
<evidence type="ECO:0000313" key="8">
    <source>
        <dbReference type="Proteomes" id="UP000806528"/>
    </source>
</evidence>
<dbReference type="Proteomes" id="UP000806528">
    <property type="component" value="Unassembled WGS sequence"/>
</dbReference>
<dbReference type="InterPro" id="IPR031158">
    <property type="entry name" value="GH10_AS"/>
</dbReference>
<dbReference type="CDD" id="cd13639">
    <property type="entry name" value="PBP2_OpuAC_like"/>
    <property type="match status" value="1"/>
</dbReference>
<keyword evidence="3" id="KW-1003">Cell membrane</keyword>
<dbReference type="PROSITE" id="PS00591">
    <property type="entry name" value="GH10_1"/>
    <property type="match status" value="1"/>
</dbReference>
<evidence type="ECO:0000256" key="5">
    <source>
        <dbReference type="PROSITE-ProRule" id="PRU10061"/>
    </source>
</evidence>
<comment type="caution">
    <text evidence="7">The sequence shown here is derived from an EMBL/GenBank/DDBJ whole genome shotgun (WGS) entry which is preliminary data.</text>
</comment>
<evidence type="ECO:0000259" key="6">
    <source>
        <dbReference type="Pfam" id="PF04069"/>
    </source>
</evidence>
<name>A0ABR9P3B2_9ACTN</name>
<keyword evidence="8" id="KW-1185">Reference proteome</keyword>
<keyword evidence="4" id="KW-0472">Membrane</keyword>
<sequence length="310" mass="33902">MYSHRRLTGLAAAGMSGALLLTACGGGAEDLTGENGEAAEDGQSIDLAMIAWDDSIAVTSLWAVILEEKGYDVDITELDVAPAFQGLENGDVDAYLGVWLPVTHEEYWEDYGENLESLGVWYDNAVLTLTVPSYMEDVNEIPDLVDHADELGNRIVGIDPGAGLTRVTEEEAMPGYELEDDFELVTSSDAAMQAELDAAVAEEEPIVVTLWRPHSAYAQHDLKDLEDPAAYMGEAEDLHAVGREGFRDEYPALTGWIDEWDMSDTELADLAGLTLVEHEGDPQEGAREWLSQNPEFLERTLGEDAEGLEF</sequence>
<evidence type="ECO:0000256" key="1">
    <source>
        <dbReference type="ARBA" id="ARBA00004236"/>
    </source>
</evidence>
<feature type="domain" description="ABC-type glycine betaine transport system substrate-binding" evidence="6">
    <location>
        <begin position="44"/>
        <end position="292"/>
    </location>
</feature>
<proteinExistence type="predicted"/>
<evidence type="ECO:0000256" key="2">
    <source>
        <dbReference type="ARBA" id="ARBA00022448"/>
    </source>
</evidence>
<dbReference type="Gene3D" id="3.40.190.100">
    <property type="entry name" value="Glycine betaine-binding periplasmic protein, domain 2"/>
    <property type="match status" value="2"/>
</dbReference>
<dbReference type="InterPro" id="IPR007210">
    <property type="entry name" value="ABC_Gly_betaine_transp_sub-bd"/>
</dbReference>
<gene>
    <name evidence="7" type="ORF">IDM40_06330</name>
</gene>
<dbReference type="Gene3D" id="3.10.105.10">
    <property type="entry name" value="Dipeptide-binding Protein, Domain 3"/>
    <property type="match status" value="2"/>
</dbReference>
<feature type="active site" description="Nucleophile" evidence="5">
    <location>
        <position position="77"/>
    </location>
</feature>
<dbReference type="PROSITE" id="PS51257">
    <property type="entry name" value="PROKAR_LIPOPROTEIN"/>
    <property type="match status" value="1"/>
</dbReference>
<dbReference type="PANTHER" id="PTHR47737">
    <property type="entry name" value="GLYCINE BETAINE/PROLINE BETAINE TRANSPORT SYSTEM PERMEASE PROTEIN PROW"/>
    <property type="match status" value="1"/>
</dbReference>
<dbReference type="PANTHER" id="PTHR47737:SF1">
    <property type="entry name" value="GLYCINE BETAINE_PROLINE BETAINE TRANSPORT SYSTEM PERMEASE PROTEIN PROW"/>
    <property type="match status" value="1"/>
</dbReference>
<dbReference type="EMBL" id="JADBGI010000004">
    <property type="protein sequence ID" value="MBE2998323.1"/>
    <property type="molecule type" value="Genomic_DNA"/>
</dbReference>
<dbReference type="Pfam" id="PF04069">
    <property type="entry name" value="OpuAC"/>
    <property type="match status" value="1"/>
</dbReference>
<reference evidence="7 8" key="1">
    <citation type="submission" date="2020-09" db="EMBL/GenBank/DDBJ databases">
        <title>Diversity and distribution of actinomycetes associated with coral in the coast of Hainan.</title>
        <authorList>
            <person name="Li F."/>
        </authorList>
    </citation>
    <scope>NUCLEOTIDE SEQUENCE [LARGE SCALE GENOMIC DNA]</scope>
    <source>
        <strain evidence="7 8">HNM0947</strain>
    </source>
</reference>
<dbReference type="RefSeq" id="WP_193120954.1">
    <property type="nucleotide sequence ID" value="NZ_JADBGI010000004.1"/>
</dbReference>
<dbReference type="SUPFAM" id="SSF53850">
    <property type="entry name" value="Periplasmic binding protein-like II"/>
    <property type="match status" value="1"/>
</dbReference>
<evidence type="ECO:0000256" key="3">
    <source>
        <dbReference type="ARBA" id="ARBA00022475"/>
    </source>
</evidence>
<accession>A0ABR9P3B2</accession>